<organism evidence="1 2">
    <name type="scientific">Thalassospira lohafexi</name>
    <dbReference type="NCBI Taxonomy" id="744227"/>
    <lineage>
        <taxon>Bacteria</taxon>
        <taxon>Pseudomonadati</taxon>
        <taxon>Pseudomonadota</taxon>
        <taxon>Alphaproteobacteria</taxon>
        <taxon>Rhodospirillales</taxon>
        <taxon>Thalassospiraceae</taxon>
        <taxon>Thalassospira</taxon>
    </lineage>
</organism>
<gene>
    <name evidence="1" type="ORF">COO92_10015</name>
</gene>
<dbReference type="AlphaFoldDB" id="A0A2N3L5K6"/>
<name>A0A2N3L5K6_9PROT</name>
<keyword evidence="2" id="KW-1185">Reference proteome</keyword>
<accession>A0A2N3L5K6</accession>
<evidence type="ECO:0000313" key="2">
    <source>
        <dbReference type="Proteomes" id="UP000233332"/>
    </source>
</evidence>
<proteinExistence type="predicted"/>
<sequence length="69" mass="7693">MIEMAVVIFAKSKEKPAERVGIPNKGFDAGVDKYNDCPSDQSDLHGLLCRKNLKDIYLPAFLLRLSAQI</sequence>
<comment type="caution">
    <text evidence="1">The sequence shown here is derived from an EMBL/GenBank/DDBJ whole genome shotgun (WGS) entry which is preliminary data.</text>
</comment>
<dbReference type="EMBL" id="NXGX01000004">
    <property type="protein sequence ID" value="PKR58091.1"/>
    <property type="molecule type" value="Genomic_DNA"/>
</dbReference>
<protein>
    <submittedName>
        <fullName evidence="1">Uncharacterized protein</fullName>
    </submittedName>
</protein>
<dbReference type="Proteomes" id="UP000233332">
    <property type="component" value="Unassembled WGS sequence"/>
</dbReference>
<evidence type="ECO:0000313" key="1">
    <source>
        <dbReference type="EMBL" id="PKR58091.1"/>
    </source>
</evidence>
<reference evidence="1 2" key="1">
    <citation type="submission" date="2017-09" db="EMBL/GenBank/DDBJ databases">
        <title>Biodiversity and function of Thalassospira species in the particle-attached aromatic-hydrocarbon-degrading consortia from the surface seawater of the China South Sea.</title>
        <authorList>
            <person name="Dong C."/>
            <person name="Lai Q."/>
            <person name="Shao Z."/>
        </authorList>
    </citation>
    <scope>NUCLEOTIDE SEQUENCE [LARGE SCALE GENOMIC DNA]</scope>
    <source>
        <strain evidence="1 2">139Z-12</strain>
    </source>
</reference>